<dbReference type="EMBL" id="MU007186">
    <property type="protein sequence ID" value="KAF2415682.1"/>
    <property type="molecule type" value="Genomic_DNA"/>
</dbReference>
<dbReference type="AlphaFoldDB" id="A0A9P4TS53"/>
<organism evidence="1 2">
    <name type="scientific">Tothia fuscella</name>
    <dbReference type="NCBI Taxonomy" id="1048955"/>
    <lineage>
        <taxon>Eukaryota</taxon>
        <taxon>Fungi</taxon>
        <taxon>Dikarya</taxon>
        <taxon>Ascomycota</taxon>
        <taxon>Pezizomycotina</taxon>
        <taxon>Dothideomycetes</taxon>
        <taxon>Pleosporomycetidae</taxon>
        <taxon>Venturiales</taxon>
        <taxon>Cylindrosympodiaceae</taxon>
        <taxon>Tothia</taxon>
    </lineage>
</organism>
<comment type="caution">
    <text evidence="1">The sequence shown here is derived from an EMBL/GenBank/DDBJ whole genome shotgun (WGS) entry which is preliminary data.</text>
</comment>
<keyword evidence="2" id="KW-1185">Reference proteome</keyword>
<evidence type="ECO:0000313" key="2">
    <source>
        <dbReference type="Proteomes" id="UP000800235"/>
    </source>
</evidence>
<protein>
    <submittedName>
        <fullName evidence="1">Uncharacterized protein</fullName>
    </submittedName>
</protein>
<proteinExistence type="predicted"/>
<reference evidence="1" key="1">
    <citation type="journal article" date="2020" name="Stud. Mycol.">
        <title>101 Dothideomycetes genomes: a test case for predicting lifestyles and emergence of pathogens.</title>
        <authorList>
            <person name="Haridas S."/>
            <person name="Albert R."/>
            <person name="Binder M."/>
            <person name="Bloem J."/>
            <person name="Labutti K."/>
            <person name="Salamov A."/>
            <person name="Andreopoulos B."/>
            <person name="Baker S."/>
            <person name="Barry K."/>
            <person name="Bills G."/>
            <person name="Bluhm B."/>
            <person name="Cannon C."/>
            <person name="Castanera R."/>
            <person name="Culley D."/>
            <person name="Daum C."/>
            <person name="Ezra D."/>
            <person name="Gonzalez J."/>
            <person name="Henrissat B."/>
            <person name="Kuo A."/>
            <person name="Liang C."/>
            <person name="Lipzen A."/>
            <person name="Lutzoni F."/>
            <person name="Magnuson J."/>
            <person name="Mondo S."/>
            <person name="Nolan M."/>
            <person name="Ohm R."/>
            <person name="Pangilinan J."/>
            <person name="Park H.-J."/>
            <person name="Ramirez L."/>
            <person name="Alfaro M."/>
            <person name="Sun H."/>
            <person name="Tritt A."/>
            <person name="Yoshinaga Y."/>
            <person name="Zwiers L.-H."/>
            <person name="Turgeon B."/>
            <person name="Goodwin S."/>
            <person name="Spatafora J."/>
            <person name="Crous P."/>
            <person name="Grigoriev I."/>
        </authorList>
    </citation>
    <scope>NUCLEOTIDE SEQUENCE</scope>
    <source>
        <strain evidence="1">CBS 130266</strain>
    </source>
</reference>
<dbReference type="Proteomes" id="UP000800235">
    <property type="component" value="Unassembled WGS sequence"/>
</dbReference>
<evidence type="ECO:0000313" key="1">
    <source>
        <dbReference type="EMBL" id="KAF2415682.1"/>
    </source>
</evidence>
<sequence length="348" mass="39478">MANNFNNAMFIGRFQLIHPPLLQFDPSHPTPGHPQSDTWTVERAAAEGIRVLGHRGVHWRQAIQNLPPHAGLLFGTPHPTGDYRDDPTIISPNRPNATVKQKDWIPYPMPYPDPQFGGLVFLCRLYGADFDGLIVRMPWSAATQNRTVLQWNNLLRKAERRFRENRGLRLWRDLDQIHVRHHGVVAADVMRVVGMDLNALQLYFVMVWPITIRANGAFMTDPSNGMAHRLPPPPTDIDRRTHKLLEFLTAPIPTADGFARYAPWLTLLWLPVHYLQHWRIQPIFYQYPPVVQPSTYMSHFGTLLPFKYVGPTPAGFATPDLANSAAVIQLDAAVTAQNQQAVLVFPPP</sequence>
<gene>
    <name evidence="1" type="ORF">EJ08DRAFT_703827</name>
</gene>
<accession>A0A9P4TS53</accession>
<name>A0A9P4TS53_9PEZI</name>